<gene>
    <name evidence="1" type="ORF">DPMN_022346</name>
</gene>
<evidence type="ECO:0000313" key="2">
    <source>
        <dbReference type="Proteomes" id="UP000828390"/>
    </source>
</evidence>
<name>A0A9D4SCD6_DREPO</name>
<reference evidence="1" key="1">
    <citation type="journal article" date="2019" name="bioRxiv">
        <title>The Genome of the Zebra Mussel, Dreissena polymorpha: A Resource for Invasive Species Research.</title>
        <authorList>
            <person name="McCartney M.A."/>
            <person name="Auch B."/>
            <person name="Kono T."/>
            <person name="Mallez S."/>
            <person name="Zhang Y."/>
            <person name="Obille A."/>
            <person name="Becker A."/>
            <person name="Abrahante J.E."/>
            <person name="Garbe J."/>
            <person name="Badalamenti J.P."/>
            <person name="Herman A."/>
            <person name="Mangelson H."/>
            <person name="Liachko I."/>
            <person name="Sullivan S."/>
            <person name="Sone E.D."/>
            <person name="Koren S."/>
            <person name="Silverstein K.A.T."/>
            <person name="Beckman K.B."/>
            <person name="Gohl D.M."/>
        </authorList>
    </citation>
    <scope>NUCLEOTIDE SEQUENCE</scope>
    <source>
        <strain evidence="1">Duluth1</strain>
        <tissue evidence="1">Whole animal</tissue>
    </source>
</reference>
<accession>A0A9D4SCD6</accession>
<comment type="caution">
    <text evidence="1">The sequence shown here is derived from an EMBL/GenBank/DDBJ whole genome shotgun (WGS) entry which is preliminary data.</text>
</comment>
<evidence type="ECO:0000313" key="1">
    <source>
        <dbReference type="EMBL" id="KAH3898127.1"/>
    </source>
</evidence>
<dbReference type="EMBL" id="JAIWYP010000001">
    <property type="protein sequence ID" value="KAH3898127.1"/>
    <property type="molecule type" value="Genomic_DNA"/>
</dbReference>
<protein>
    <submittedName>
        <fullName evidence="1">Uncharacterized protein</fullName>
    </submittedName>
</protein>
<reference evidence="1" key="2">
    <citation type="submission" date="2020-11" db="EMBL/GenBank/DDBJ databases">
        <authorList>
            <person name="McCartney M.A."/>
            <person name="Auch B."/>
            <person name="Kono T."/>
            <person name="Mallez S."/>
            <person name="Becker A."/>
            <person name="Gohl D.M."/>
            <person name="Silverstein K.A.T."/>
            <person name="Koren S."/>
            <person name="Bechman K.B."/>
            <person name="Herman A."/>
            <person name="Abrahante J.E."/>
            <person name="Garbe J."/>
        </authorList>
    </citation>
    <scope>NUCLEOTIDE SEQUENCE</scope>
    <source>
        <strain evidence="1">Duluth1</strain>
        <tissue evidence="1">Whole animal</tissue>
    </source>
</reference>
<organism evidence="1 2">
    <name type="scientific">Dreissena polymorpha</name>
    <name type="common">Zebra mussel</name>
    <name type="synonym">Mytilus polymorpha</name>
    <dbReference type="NCBI Taxonomy" id="45954"/>
    <lineage>
        <taxon>Eukaryota</taxon>
        <taxon>Metazoa</taxon>
        <taxon>Spiralia</taxon>
        <taxon>Lophotrochozoa</taxon>
        <taxon>Mollusca</taxon>
        <taxon>Bivalvia</taxon>
        <taxon>Autobranchia</taxon>
        <taxon>Heteroconchia</taxon>
        <taxon>Euheterodonta</taxon>
        <taxon>Imparidentia</taxon>
        <taxon>Neoheterodontei</taxon>
        <taxon>Myida</taxon>
        <taxon>Dreissenoidea</taxon>
        <taxon>Dreissenidae</taxon>
        <taxon>Dreissena</taxon>
    </lineage>
</organism>
<keyword evidence="2" id="KW-1185">Reference proteome</keyword>
<dbReference type="AlphaFoldDB" id="A0A9D4SCD6"/>
<sequence>MNDYVENRDTGLRNEILNSTKMVQRLSGNLDLLTDNIYSRMDKLENSLENKLVHTLAGVIDKRMNTEMKHLRKECDDKIQDLKRDFRQDIADIEAKINSISDVTQNNVHSVVSNDNKRDCNFVIKGLPFHDGENLNFKVNTLISEGLGIKSFTVLNTFRKSSDVGDGIVIATLQATEERKIILKAKRKLKDAKNYGKVFIYKDQTNEERSMSRNLKTIVNVLQENGCYISLHGDWVVESSQRSSRGGDLIRDTVVPIEMVISIVQCLITRKMTIRVVHIIKSYK</sequence>
<dbReference type="Proteomes" id="UP000828390">
    <property type="component" value="Unassembled WGS sequence"/>
</dbReference>
<proteinExistence type="predicted"/>